<feature type="compositionally biased region" description="Low complexity" evidence="5">
    <location>
        <begin position="1332"/>
        <end position="1349"/>
    </location>
</feature>
<dbReference type="CDD" id="cd00081">
    <property type="entry name" value="Hint"/>
    <property type="match status" value="1"/>
</dbReference>
<feature type="region of interest" description="Disordered" evidence="5">
    <location>
        <begin position="1281"/>
        <end position="1359"/>
    </location>
</feature>
<dbReference type="PANTHER" id="PTHR32305:SF17">
    <property type="entry name" value="TRNA NUCLEASE WAPA"/>
    <property type="match status" value="1"/>
</dbReference>
<comment type="caution">
    <text evidence="7">The sequence shown here is derived from an EMBL/GenBank/DDBJ whole genome shotgun (WGS) entry which is preliminary data.</text>
</comment>
<feature type="compositionally biased region" description="Polar residues" evidence="5">
    <location>
        <begin position="1002"/>
        <end position="1011"/>
    </location>
</feature>
<feature type="region of interest" description="Disordered" evidence="5">
    <location>
        <begin position="38"/>
        <end position="86"/>
    </location>
</feature>
<dbReference type="NCBIfam" id="NF033679">
    <property type="entry name" value="DNRLRE_dom"/>
    <property type="match status" value="1"/>
</dbReference>
<dbReference type="InterPro" id="IPR013783">
    <property type="entry name" value="Ig-like_fold"/>
</dbReference>
<dbReference type="Pfam" id="PF05593">
    <property type="entry name" value="RHS_repeat"/>
    <property type="match status" value="1"/>
</dbReference>
<dbReference type="InterPro" id="IPR006530">
    <property type="entry name" value="YD"/>
</dbReference>
<dbReference type="InterPro" id="IPR030934">
    <property type="entry name" value="Intein_C"/>
</dbReference>
<feature type="region of interest" description="Disordered" evidence="5">
    <location>
        <begin position="3293"/>
        <end position="3313"/>
    </location>
</feature>
<evidence type="ECO:0000256" key="1">
    <source>
        <dbReference type="ARBA" id="ARBA00004613"/>
    </source>
</evidence>
<dbReference type="PROSITE" id="PS50817">
    <property type="entry name" value="INTEIN_N_TER"/>
    <property type="match status" value="1"/>
</dbReference>
<dbReference type="Gene3D" id="2.170.16.10">
    <property type="entry name" value="Hedgehog/Intein (Hint) domain"/>
    <property type="match status" value="1"/>
</dbReference>
<evidence type="ECO:0000256" key="3">
    <source>
        <dbReference type="ARBA" id="ARBA00022729"/>
    </source>
</evidence>
<feature type="region of interest" description="Disordered" evidence="5">
    <location>
        <begin position="230"/>
        <end position="250"/>
    </location>
</feature>
<comment type="subcellular location">
    <subcellularLocation>
        <location evidence="1">Secreted</location>
    </subcellularLocation>
</comment>
<keyword evidence="2" id="KW-0964">Secreted</keyword>
<accession>A0ABV3GHA0</accession>
<dbReference type="Pfam" id="PF25023">
    <property type="entry name" value="TEN_YD-shell"/>
    <property type="match status" value="1"/>
</dbReference>
<dbReference type="InterPro" id="IPR003587">
    <property type="entry name" value="Hint_dom_N"/>
</dbReference>
<feature type="region of interest" description="Disordered" evidence="5">
    <location>
        <begin position="354"/>
        <end position="387"/>
    </location>
</feature>
<dbReference type="NCBIfam" id="TIGR01643">
    <property type="entry name" value="YD_repeat_2x"/>
    <property type="match status" value="3"/>
</dbReference>
<dbReference type="Gene3D" id="2.60.40.10">
    <property type="entry name" value="Immunoglobulins"/>
    <property type="match status" value="2"/>
</dbReference>
<dbReference type="RefSeq" id="WP_358134955.1">
    <property type="nucleotide sequence ID" value="NZ_JBFALK010000011.1"/>
</dbReference>
<feature type="domain" description="Hint" evidence="6">
    <location>
        <begin position="3432"/>
        <end position="3537"/>
    </location>
</feature>
<dbReference type="Pfam" id="PF24517">
    <property type="entry name" value="CBM96"/>
    <property type="match status" value="1"/>
</dbReference>
<dbReference type="PANTHER" id="PTHR32305">
    <property type="match status" value="1"/>
</dbReference>
<protein>
    <submittedName>
        <fullName evidence="7">DNRLRE domain-containing protein</fullName>
    </submittedName>
</protein>
<name>A0ABV3GHA0_MICGL</name>
<feature type="compositionally biased region" description="Low complexity" evidence="5">
    <location>
        <begin position="1294"/>
        <end position="1305"/>
    </location>
</feature>
<evidence type="ECO:0000256" key="2">
    <source>
        <dbReference type="ARBA" id="ARBA00022525"/>
    </source>
</evidence>
<keyword evidence="3" id="KW-0732">Signal</keyword>
<feature type="region of interest" description="Disordered" evidence="5">
    <location>
        <begin position="997"/>
        <end position="1016"/>
    </location>
</feature>
<feature type="compositionally biased region" description="Basic and acidic residues" evidence="5">
    <location>
        <begin position="65"/>
        <end position="85"/>
    </location>
</feature>
<dbReference type="InterPro" id="IPR050708">
    <property type="entry name" value="T6SS_VgrG/RHS"/>
</dbReference>
<feature type="compositionally biased region" description="Polar residues" evidence="5">
    <location>
        <begin position="354"/>
        <end position="365"/>
    </location>
</feature>
<reference evidence="7 8" key="1">
    <citation type="submission" date="2024-06" db="EMBL/GenBank/DDBJ databases">
        <title>The Natural Products Discovery Center: Release of the First 8490 Sequenced Strains for Exploring Actinobacteria Biosynthetic Diversity.</title>
        <authorList>
            <person name="Kalkreuter E."/>
            <person name="Kautsar S.A."/>
            <person name="Yang D."/>
            <person name="Bader C.D."/>
            <person name="Teijaro C.N."/>
            <person name="Fluegel L."/>
            <person name="Davis C.M."/>
            <person name="Simpson J.R."/>
            <person name="Lauterbach L."/>
            <person name="Steele A.D."/>
            <person name="Gui C."/>
            <person name="Meng S."/>
            <person name="Li G."/>
            <person name="Viehrig K."/>
            <person name="Ye F."/>
            <person name="Su P."/>
            <person name="Kiefer A.F."/>
            <person name="Nichols A."/>
            <person name="Cepeda A.J."/>
            <person name="Yan W."/>
            <person name="Fan B."/>
            <person name="Jiang Y."/>
            <person name="Adhikari A."/>
            <person name="Zheng C.-J."/>
            <person name="Schuster L."/>
            <person name="Cowan T.M."/>
            <person name="Smanski M.J."/>
            <person name="Chevrette M.G."/>
            <person name="De Carvalho L.P.S."/>
            <person name="Shen B."/>
        </authorList>
    </citation>
    <scope>NUCLEOTIDE SEQUENCE [LARGE SCALE GENOMIC DNA]</scope>
    <source>
        <strain evidence="7 8">NPDC050100</strain>
    </source>
</reference>
<dbReference type="InterPro" id="IPR006141">
    <property type="entry name" value="Intein_N"/>
</dbReference>
<dbReference type="InterPro" id="IPR022385">
    <property type="entry name" value="Rhs_assc_core"/>
</dbReference>
<evidence type="ECO:0000256" key="5">
    <source>
        <dbReference type="SAM" id="MobiDB-lite"/>
    </source>
</evidence>
<dbReference type="SMART" id="SM00306">
    <property type="entry name" value="HintN"/>
    <property type="match status" value="1"/>
</dbReference>
<dbReference type="PROSITE" id="PS50818">
    <property type="entry name" value="INTEIN_C_TER"/>
    <property type="match status" value="1"/>
</dbReference>
<evidence type="ECO:0000259" key="6">
    <source>
        <dbReference type="SMART" id="SM00306"/>
    </source>
</evidence>
<dbReference type="Pfam" id="PF07591">
    <property type="entry name" value="PT-HINT"/>
    <property type="match status" value="1"/>
</dbReference>
<feature type="compositionally biased region" description="Basic and acidic residues" evidence="5">
    <location>
        <begin position="1321"/>
        <end position="1331"/>
    </location>
</feature>
<dbReference type="Gene3D" id="2.180.10.10">
    <property type="entry name" value="RHS repeat-associated core"/>
    <property type="match status" value="2"/>
</dbReference>
<dbReference type="InterPro" id="IPR056823">
    <property type="entry name" value="TEN-like_YD-shell"/>
</dbReference>
<dbReference type="InterPro" id="IPR036844">
    <property type="entry name" value="Hint_dom_sf"/>
</dbReference>
<dbReference type="InterPro" id="IPR031325">
    <property type="entry name" value="RHS_repeat"/>
</dbReference>
<evidence type="ECO:0000256" key="4">
    <source>
        <dbReference type="ARBA" id="ARBA00022737"/>
    </source>
</evidence>
<dbReference type="SUPFAM" id="SSF51294">
    <property type="entry name" value="Hedgehog/intein (Hint) domain"/>
    <property type="match status" value="1"/>
</dbReference>
<dbReference type="EMBL" id="JBFALK010000011">
    <property type="protein sequence ID" value="MEV0971031.1"/>
    <property type="molecule type" value="Genomic_DNA"/>
</dbReference>
<keyword evidence="8" id="KW-1185">Reference proteome</keyword>
<dbReference type="InterPro" id="IPR055372">
    <property type="entry name" value="CBM96"/>
</dbReference>
<proteinExistence type="predicted"/>
<gene>
    <name evidence="7" type="ORF">AB0I59_20570</name>
</gene>
<dbReference type="NCBIfam" id="TIGR03696">
    <property type="entry name" value="Rhs_assc_core"/>
    <property type="match status" value="1"/>
</dbReference>
<evidence type="ECO:0000313" key="8">
    <source>
        <dbReference type="Proteomes" id="UP001551675"/>
    </source>
</evidence>
<keyword evidence="4" id="KW-0677">Repeat</keyword>
<dbReference type="Proteomes" id="UP001551675">
    <property type="component" value="Unassembled WGS sequence"/>
</dbReference>
<sequence length="3705" mass="389883">MGPIARRARVLALAIGVCLTVLVSGIGVPAELFQPAAAAATDPAPDATDEPVPQREVRKRAAAKGVEDRADAPKASKPKWPDTGRSDVSLSAVAKDAGSLPVKIGQVADRANAGGEAPAGEDARVRVETLPQAVVSKLGGTGLAVRLSRIDGEAAPVGARMTLDYSAFRYAHGGGWADRLQLVQVPACALVAGTPEGACDRRGVVVPSVNDVKSGTLTAEVDVLPAGGAVTAGASPSPTPNAASTGSESSSSAETGSVFVLAAAASGPTAGNFAATDLRPQASWEVGPQSGGFSYNYPIPDPPSVAGGDPGLSISYDSARIDGMTKVTNNQASWVGEGWDLPVGYIERRYRSCSSDAGSGKNPNQKGWGDLCWESPEENDGDSATNDATASDLFINLGGQASRLLKTPSGYKTQQDFGWKIENLTGGDQGSEYWQITTQQGQVYRLGYRADSIWRVPYVGDDAGEPCRDRYSTSSTSAVTCSGIWRWNLDQSQDAQENVTTYYWIKETNHYTQSSGASLIYDRGGFLDRIEWGSNTQVAGSRPTSKIVFNSDSRMIGLDSDIPDDLVCSPAPGGGPVTCERPQGSPTFFISSKLASIDTYAWNDTIPGWDNVLRLTLEHKYIYTEGDSPTAVLWLDSIGQTGLVGDDANAITPPEQNFNAVMLSNRVDTGRMPDGEINDVVKMPRIGSVVNGFGGQTLVSYSQLHPCVTGYQATRIAWDTNVTDCYPVYDGRDVFSRPHFAVYRKHMVTQVTEQDLVGGAPDMVTTYEYVGTPGWAKEINYNTRADHLSWSEFRGYGTVRVIKGSGTDPEGFTVSSSQFYRGLYDDTLANGDKKQVKITDYDGNSWNDEVTLSGQTLESRTWRFTTPDPLNTDPALRGMAEAGSTRHEYWQQTTANGPGTLDPVMVRPSRDQTREVLSDGTFRTSAGTTAYDSYGLPTQTVDLGDLSVSGDETCATTSYARNTAGGQWMIAFPSVEEEREGSECSGRLLSRQVTLYDGGSDPATNTPSDGNPTEARAWSDADHFTAVKMAYDGYGRPTSSTNALGKTTTTTYAPAVNWPINGITVTNPLNQSATTWTNPLHGGVVGMRDLNGNDTNVDYDALGRTIALWTPLLPRSGGTPAEKYTYEITGTSPAKVTSQKLLSGTGSSAKWSTAYSFLDGFGRDLESQQTSPAGGRIVQVTKYDARGLVSAASDPIYSSDDAGSGLLNPAWSSVPSWTSNVFDGLGRQVAQVDNSYGNELRRTITNYYGDHHEVVPPSGGKTVYHTDLEARVTKIEEWVGSTTQQAVGPKAPDDAASGTSSGAKASSKEAEPEPTSSSAETSRESSDRDAEAGTTKAEAATDAQAALKTAAKHGKRVQVDAATTESSVMYANPDGKTFTTEITSGPTRVLQQGEWVPIDTSLVEASGVLRPKAAVAQVEFSAGGTGAFAKMTRKDGTVFALEWPTALPRPKVTGNTATYDLGDGAELVVIALPTGFRHDVVLRQRPAKPVEYRLPVLTSGLTLAVAKGGGLTLTDAKGKIAASAPEPVALDADAVKSRVPGDGKRGKITTSVVTENGRQVLVLRPDFAFLSDPTTVYPLRVDPTTTLPVNDDVDVSSIFGGGYPANPTFLAGTQTGNAKTRVYLRFNTSSLTGSTISDAKLEVMNIDAPTCGTSVGAGIQARRLTSAWSASTLTWANKPTDTTEDAVTTTKAFQNGCGTGAGYLDWTITGIVADWVAGAANHGVALQSPSETNTDNWRVFTSSEESGEFNSPPKLTVTSSGPASAPTVSALSITPSNAGAVTSVRPTLHATVSDTAAGSLRADYEIEHDPAYTQEGTGRIWSGSSAAVASGSDAPLAVPAGQLTDGWHLRWRARAANPSAATTSAWSAWQTVTVTVPDPVADQLQVTPSQTAGQVTTVTSLTPTFGARVTDPTGGMARAEFQVEHDPADTAHGTGSIWTGTTADVASGTQASVSIPAGKLSDGWQVRWRTRAVAEGTNTSAWSAWQTFTVDAPKPVVSQQQVTPSQLVDGNLVTPSLTPALAVMVTDPAGAPLRAEFEVEHDPADTAHGSGSIWTGSVDNAASGTKASVTVPADKLSDGWKVRWRARATNTGQSLSSPWSAWQTFTVDVPKPTVGQLQAVPSTQVGGETVTSTLTPELRATVTEPGGASVRAEFEVEHDPAAPGGQGSGQIWTGNVDNVASGSQATISVPAGKLTDGWKVRWRARAVNTATTTASAWSDWQNLTVTLAPSGDEPGIDLLQVTPSTVQDGVTVTSSVTPSLAGRVVNPAGGMLRAEFEVEHDPADTAHGTGSIWTGAVDDVAANNQAVVAIPAGKLSDGWKVRWRARAVAGATTSGWSDWQSLTVDVPDPGVSQVHVTPAKVIDGNTITSTLTPTLHATLTDPSGGTLRGEFEVEHDPADTAHGTGSIWTGAVDNVASGGDGTVILPAGRLSDGWKLRWRVRAVASGGTSAWSGWQTFGVDLPDPELGALEVIPSEVVDGVRVSSTLTPQLLVHVTDPAGGALRAEFEVEHDPADITHGTGAIWSGAVDNVASGTKAAIVVPAGKLANGWKVRWRVRAVGSGGTSAWSGWQALTVTDVPQVPTIENPRTQPASGGVTMTLTPALMAKVTLPQGGQLGAEFEVEHDPTDTQHGSGQIWTTAVEGVTSGANAAVTIPDGKLSDGWKIRWRARAVKGSNRSDWTPWQVVTVAAPDFHSTTYEYDLKGQLIKQTDANGNVRTFTYDLLGRKLTTHDPDAGDGQISYDEAGRVTWSTDGRGQKISYTYDDLDRRTAQWAGEASSGTKLAEWVYDTLAKGEVTSATRFTGGKAYTTRVTGYDAMTRPTGSTLSIPSVTGEEALAGDYTFTSEYNTAGIQYQIGMPAAAGLPSETVTSSFTDLGYGFGLTSNLGGGTTYVKSTSYSATGLLNGRSYGPNEQVKRSMLWDITTGRLMNVTTLAKADTATPVTAQNDEFSYNIDDTINRILDKTSAVSGGTPGQAECFTYDGLHRLSAAWTTTAESCGTSAASGDGLGIDPYAHYYTYDAVGNLLTLTDDGQTSTYRYASAGAASVRPNAVTSIDRPGGSDTYSYDDSGQMTGRIVAGKDATLQWDELGQLTKATVDGSDTTMVYDADGNRLIRRDGAKTVLYLGSMELELAAGTLTAKRYYTAPDGSVVAMRSGSGSGGLTWLASGLHGSEQIAVNDADGQVSRERYLPFGRRRGADDLPFTDRGFLGKVEDDSTGLSYLSARYYDSSIGKFISTDPLMAVMVPQMANPYSYAANNPIGMSDPTGLMPEDYGRGQNGGVKGWREDTAAAKAGRKIRPHDHYKPVGKHSATKPKRRANAAGNFAGGAFKAGWSMLCILCQAILGDLNDRGVGPTWDGLADKPLEEAGVDSGSGWYQAGYWGTTIGSSFIGGGAAAGAKAAGAGIKAAGAGIKAAGRGIKAAAGRLFGRGCPGNSFTPDTEVVMADGAGKPIEEVEVGDEVIATDPETGETAVKPVMALITGEGDKHLVQITVDTDGDQGDKSGLVIATDGHPFWVAELGQWVDAKHLDPGMWLRTSAGTYVQVESIKKWTAHHQRVHNLTIADLHTYYVLTGAAPVLVHNCNGAEIALKYKNGWTAEQMAAADAKVAALNHQANNGGLFVTDAASARGSTSAADLWRGAGKNIPENADIDHLVDLQLGGADNVSNLWPLDFSVNRSLGPQIDRQIKRLGLRIGDQVCKVTIAPRC</sequence>
<evidence type="ECO:0000313" key="7">
    <source>
        <dbReference type="EMBL" id="MEV0971031.1"/>
    </source>
</evidence>
<organism evidence="7 8">
    <name type="scientific">Microtetraspora glauca</name>
    <dbReference type="NCBI Taxonomy" id="1996"/>
    <lineage>
        <taxon>Bacteria</taxon>
        <taxon>Bacillati</taxon>
        <taxon>Actinomycetota</taxon>
        <taxon>Actinomycetes</taxon>
        <taxon>Streptosporangiales</taxon>
        <taxon>Streptosporangiaceae</taxon>
        <taxon>Microtetraspora</taxon>
    </lineage>
</organism>